<dbReference type="Gene3D" id="3.30.40.10">
    <property type="entry name" value="Zinc/RING finger domain, C3HC4 (zinc finger)"/>
    <property type="match status" value="1"/>
</dbReference>
<dbReference type="SUPFAM" id="SSF57850">
    <property type="entry name" value="RING/U-box"/>
    <property type="match status" value="1"/>
</dbReference>
<dbReference type="CDD" id="cd16473">
    <property type="entry name" value="RING-H2_RNF103"/>
    <property type="match status" value="1"/>
</dbReference>
<protein>
    <recommendedName>
        <fullName evidence="2">RING-type domain-containing protein</fullName>
    </recommendedName>
</protein>
<evidence type="ECO:0000259" key="2">
    <source>
        <dbReference type="PROSITE" id="PS50089"/>
    </source>
</evidence>
<evidence type="ECO:0000313" key="3">
    <source>
        <dbReference type="EMBL" id="KAF2284112.1"/>
    </source>
</evidence>
<evidence type="ECO:0000313" key="4">
    <source>
        <dbReference type="Proteomes" id="UP000467840"/>
    </source>
</evidence>
<accession>A0A6A6K5U7</accession>
<keyword evidence="1" id="KW-0862">Zinc</keyword>
<dbReference type="SMART" id="SM00184">
    <property type="entry name" value="RING"/>
    <property type="match status" value="1"/>
</dbReference>
<keyword evidence="1" id="KW-0863">Zinc-finger</keyword>
<name>A0A6A6K5U7_HEVBR</name>
<proteinExistence type="predicted"/>
<dbReference type="Pfam" id="PF13639">
    <property type="entry name" value="zf-RING_2"/>
    <property type="match status" value="1"/>
</dbReference>
<dbReference type="AlphaFoldDB" id="A0A6A6K5U7"/>
<evidence type="ECO:0000256" key="1">
    <source>
        <dbReference type="PROSITE-ProRule" id="PRU00175"/>
    </source>
</evidence>
<keyword evidence="1" id="KW-0479">Metal-binding</keyword>
<dbReference type="PANTHER" id="PTHR47662">
    <property type="entry name" value="RING-TYPE DOMAIN-CONTAINING PROTEIN"/>
    <property type="match status" value="1"/>
</dbReference>
<keyword evidence="4" id="KW-1185">Reference proteome</keyword>
<gene>
    <name evidence="3" type="ORF">GH714_019163</name>
</gene>
<feature type="domain" description="RING-type" evidence="2">
    <location>
        <begin position="76"/>
        <end position="118"/>
    </location>
</feature>
<dbReference type="PANTHER" id="PTHR47662:SF1">
    <property type="entry name" value="RING-TYPE DOMAIN-CONTAINING PROTEIN"/>
    <property type="match status" value="1"/>
</dbReference>
<dbReference type="PROSITE" id="PS50089">
    <property type="entry name" value="ZF_RING_2"/>
    <property type="match status" value="1"/>
</dbReference>
<dbReference type="InterPro" id="IPR013083">
    <property type="entry name" value="Znf_RING/FYVE/PHD"/>
</dbReference>
<dbReference type="EMBL" id="JAAGAX010000018">
    <property type="protein sequence ID" value="KAF2284112.1"/>
    <property type="molecule type" value="Genomic_DNA"/>
</dbReference>
<reference evidence="3 4" key="1">
    <citation type="journal article" date="2020" name="Mol. Plant">
        <title>The Chromosome-Based Rubber Tree Genome Provides New Insights into Spurge Genome Evolution and Rubber Biosynthesis.</title>
        <authorList>
            <person name="Liu J."/>
            <person name="Shi C."/>
            <person name="Shi C.C."/>
            <person name="Li W."/>
            <person name="Zhang Q.J."/>
            <person name="Zhang Y."/>
            <person name="Li K."/>
            <person name="Lu H.F."/>
            <person name="Shi C."/>
            <person name="Zhu S.T."/>
            <person name="Xiao Z.Y."/>
            <person name="Nan H."/>
            <person name="Yue Y."/>
            <person name="Zhu X.G."/>
            <person name="Wu Y."/>
            <person name="Hong X.N."/>
            <person name="Fan G.Y."/>
            <person name="Tong Y."/>
            <person name="Zhang D."/>
            <person name="Mao C.L."/>
            <person name="Liu Y.L."/>
            <person name="Hao S.J."/>
            <person name="Liu W.Q."/>
            <person name="Lv M.Q."/>
            <person name="Zhang H.B."/>
            <person name="Liu Y."/>
            <person name="Hu-Tang G.R."/>
            <person name="Wang J.P."/>
            <person name="Wang J.H."/>
            <person name="Sun Y.H."/>
            <person name="Ni S.B."/>
            <person name="Chen W.B."/>
            <person name="Zhang X.C."/>
            <person name="Jiao Y.N."/>
            <person name="Eichler E.E."/>
            <person name="Li G.H."/>
            <person name="Liu X."/>
            <person name="Gao L.Z."/>
        </authorList>
    </citation>
    <scope>NUCLEOTIDE SEQUENCE [LARGE SCALE GENOMIC DNA]</scope>
    <source>
        <strain evidence="4">cv. GT1</strain>
        <tissue evidence="3">Leaf</tissue>
    </source>
</reference>
<dbReference type="Proteomes" id="UP000467840">
    <property type="component" value="Chromosome 12"/>
</dbReference>
<dbReference type="InterPro" id="IPR001841">
    <property type="entry name" value="Znf_RING"/>
</dbReference>
<dbReference type="GO" id="GO:0008270">
    <property type="term" value="F:zinc ion binding"/>
    <property type="evidence" value="ECO:0007669"/>
    <property type="project" value="UniProtKB-KW"/>
</dbReference>
<organism evidence="3 4">
    <name type="scientific">Hevea brasiliensis</name>
    <name type="common">Para rubber tree</name>
    <name type="synonym">Siphonia brasiliensis</name>
    <dbReference type="NCBI Taxonomy" id="3981"/>
    <lineage>
        <taxon>Eukaryota</taxon>
        <taxon>Viridiplantae</taxon>
        <taxon>Streptophyta</taxon>
        <taxon>Embryophyta</taxon>
        <taxon>Tracheophyta</taxon>
        <taxon>Spermatophyta</taxon>
        <taxon>Magnoliopsida</taxon>
        <taxon>eudicotyledons</taxon>
        <taxon>Gunneridae</taxon>
        <taxon>Pentapetalae</taxon>
        <taxon>rosids</taxon>
        <taxon>fabids</taxon>
        <taxon>Malpighiales</taxon>
        <taxon>Euphorbiaceae</taxon>
        <taxon>Crotonoideae</taxon>
        <taxon>Micrandreae</taxon>
        <taxon>Hevea</taxon>
    </lineage>
</organism>
<comment type="caution">
    <text evidence="3">The sequence shown here is derived from an EMBL/GenBank/DDBJ whole genome shotgun (WGS) entry which is preliminary data.</text>
</comment>
<sequence>MEALSQVLTTLKTITILCINLLLLKVTAAIQSLIRIFSGQRVFTTTQFLSYLEQMNPGVRYTKLLMKLQETAPELCAVCLSEFAVDETVRDLKCKHVFHKDCLDKWLLQCRSTCPLCRTKVLPDEVVAGYRRLKDDQMGMIGAMRRLFSWYLMNPTAENTIPSNRA</sequence>